<evidence type="ECO:0000256" key="2">
    <source>
        <dbReference type="ARBA" id="ARBA00022527"/>
    </source>
</evidence>
<keyword evidence="6 7" id="KW-0067">ATP-binding</keyword>
<dbReference type="AlphaFoldDB" id="A0A317QR16"/>
<dbReference type="PANTHER" id="PTHR43289:SF6">
    <property type="entry name" value="SERINE_THREONINE-PROTEIN KINASE NEKL-3"/>
    <property type="match status" value="1"/>
</dbReference>
<dbReference type="GO" id="GO:0005524">
    <property type="term" value="F:ATP binding"/>
    <property type="evidence" value="ECO:0007669"/>
    <property type="project" value="UniProtKB-UniRule"/>
</dbReference>
<feature type="transmembrane region" description="Helical" evidence="9">
    <location>
        <begin position="402"/>
        <end position="425"/>
    </location>
</feature>
<evidence type="ECO:0000256" key="1">
    <source>
        <dbReference type="ARBA" id="ARBA00012513"/>
    </source>
</evidence>
<evidence type="ECO:0000256" key="3">
    <source>
        <dbReference type="ARBA" id="ARBA00022679"/>
    </source>
</evidence>
<dbReference type="EC" id="2.7.11.1" evidence="1"/>
<dbReference type="SUPFAM" id="SSF56112">
    <property type="entry name" value="Protein kinase-like (PK-like)"/>
    <property type="match status" value="1"/>
</dbReference>
<dbReference type="PROSITE" id="PS00107">
    <property type="entry name" value="PROTEIN_KINASE_ATP"/>
    <property type="match status" value="1"/>
</dbReference>
<dbReference type="InterPro" id="IPR008271">
    <property type="entry name" value="Ser/Thr_kinase_AS"/>
</dbReference>
<feature type="compositionally biased region" description="Pro residues" evidence="8">
    <location>
        <begin position="341"/>
        <end position="385"/>
    </location>
</feature>
<dbReference type="Gene3D" id="1.10.510.10">
    <property type="entry name" value="Transferase(Phosphotransferase) domain 1"/>
    <property type="match status" value="1"/>
</dbReference>
<dbReference type="Proteomes" id="UP000246661">
    <property type="component" value="Unassembled WGS sequence"/>
</dbReference>
<dbReference type="RefSeq" id="WP_211308094.1">
    <property type="nucleotide sequence ID" value="NZ_QGTX01000001.1"/>
</dbReference>
<dbReference type="PROSITE" id="PS00108">
    <property type="entry name" value="PROTEIN_KINASE_ST"/>
    <property type="match status" value="1"/>
</dbReference>
<evidence type="ECO:0000313" key="12">
    <source>
        <dbReference type="Proteomes" id="UP000246661"/>
    </source>
</evidence>
<dbReference type="Pfam" id="PF00069">
    <property type="entry name" value="Pkinase"/>
    <property type="match status" value="1"/>
</dbReference>
<reference evidence="12" key="1">
    <citation type="submission" date="2018-05" db="EMBL/GenBank/DDBJ databases">
        <authorList>
            <person name="Klenk H.-P."/>
            <person name="Huntemann M."/>
            <person name="Clum A."/>
            <person name="Pillay M."/>
            <person name="Palaniappan K."/>
            <person name="Varghese N."/>
            <person name="Mikhailova N."/>
            <person name="Stamatis D."/>
            <person name="Reddy T."/>
            <person name="Daum C."/>
            <person name="Shapiro N."/>
            <person name="Ivanova N."/>
            <person name="Kyrpides N."/>
            <person name="Woyke T."/>
        </authorList>
    </citation>
    <scope>NUCLEOTIDE SEQUENCE [LARGE SCALE GENOMIC DNA]</scope>
    <source>
        <strain evidence="12">DSM 45417</strain>
    </source>
</reference>
<gene>
    <name evidence="11" type="ORF">JD79_04281</name>
</gene>
<accession>A0A317QR16</accession>
<evidence type="ECO:0000256" key="6">
    <source>
        <dbReference type="ARBA" id="ARBA00022840"/>
    </source>
</evidence>
<keyword evidence="9" id="KW-1133">Transmembrane helix</keyword>
<name>A0A317QR16_9ACTN</name>
<evidence type="ECO:0000256" key="4">
    <source>
        <dbReference type="ARBA" id="ARBA00022741"/>
    </source>
</evidence>
<keyword evidence="4 7" id="KW-0547">Nucleotide-binding</keyword>
<feature type="region of interest" description="Disordered" evidence="8">
    <location>
        <begin position="285"/>
        <end position="315"/>
    </location>
</feature>
<dbReference type="PANTHER" id="PTHR43289">
    <property type="entry name" value="MITOGEN-ACTIVATED PROTEIN KINASE KINASE KINASE 20-RELATED"/>
    <property type="match status" value="1"/>
</dbReference>
<keyword evidence="5 11" id="KW-0418">Kinase</keyword>
<feature type="region of interest" description="Disordered" evidence="8">
    <location>
        <begin position="331"/>
        <end position="396"/>
    </location>
</feature>
<evidence type="ECO:0000256" key="5">
    <source>
        <dbReference type="ARBA" id="ARBA00022777"/>
    </source>
</evidence>
<comment type="caution">
    <text evidence="11">The sequence shown here is derived from an EMBL/GenBank/DDBJ whole genome shotgun (WGS) entry which is preliminary data.</text>
</comment>
<evidence type="ECO:0000313" key="11">
    <source>
        <dbReference type="EMBL" id="PWW25086.1"/>
    </source>
</evidence>
<evidence type="ECO:0000256" key="9">
    <source>
        <dbReference type="SAM" id="Phobius"/>
    </source>
</evidence>
<feature type="domain" description="Protein kinase" evidence="10">
    <location>
        <begin position="9"/>
        <end position="275"/>
    </location>
</feature>
<keyword evidence="3" id="KW-0808">Transferase</keyword>
<dbReference type="FunFam" id="1.10.510.10:FF:000021">
    <property type="entry name" value="Serine/threonine protein kinase"/>
    <property type="match status" value="1"/>
</dbReference>
<organism evidence="11 12">
    <name type="scientific">Geodermatophilus normandii</name>
    <dbReference type="NCBI Taxonomy" id="1137989"/>
    <lineage>
        <taxon>Bacteria</taxon>
        <taxon>Bacillati</taxon>
        <taxon>Actinomycetota</taxon>
        <taxon>Actinomycetes</taxon>
        <taxon>Geodermatophilales</taxon>
        <taxon>Geodermatophilaceae</taxon>
        <taxon>Geodermatophilus</taxon>
    </lineage>
</organism>
<keyword evidence="12" id="KW-1185">Reference proteome</keyword>
<evidence type="ECO:0000256" key="8">
    <source>
        <dbReference type="SAM" id="MobiDB-lite"/>
    </source>
</evidence>
<protein>
    <recommendedName>
        <fullName evidence="1">non-specific serine/threonine protein kinase</fullName>
        <ecNumber evidence="1">2.7.11.1</ecNumber>
    </recommendedName>
</protein>
<sequence length="604" mass="62575">MELQQFGPYRIEALLGRGGMGEVYRAFDTEHDRTVALKVLSEHLAADKGYRERFRREAHLAARLNEPHIVPIHRYGEIEGRLFLDMRLVPGRDVAAVLAAEGPMSPQRAVSVVSQTARALDAAHADGLVHRDVKPSNVLLTGTGEDEFVYLVDFGIARSTSDAQGPALTQTGAALGSFDYMAPERFLEKPIDKRVDVYALACVLFECLTGRRPFTGDGLATLMYAHLNNTPQAPSALRPGLPRALDDVVRKGLAKEPDERYATCGELAAAARAALSSAGVSVRTEAAPPTSVSPLPHPQTVGFSSPGPAGTYGAPSHAVAPAALYGPPSNPGYPTGGYGPPSDPGPPTGYGPTSNPGPPTGYGPTSNPGPPGYPPPTGPAFPPPAGGSSASGRGRGSSKLPLVIVGTAVVVIAVVVGIIALAGGFSGGDDVRADDTDTSTGSSSGGSSGSDDPADPEDELLSVIPGGFDVEDCTSGTPAGDGDRARVECGAATQPGPEVSFFYLYEDEAAVDSVFLSDVGNVGLSPLTSTDCPDAQGYRGYEADDQPAGRVACWVDTDGDANIAWTQNDVAAEGLVTIPDGGQSGLADLWAWWNDPANSDFVQR</sequence>
<dbReference type="CDD" id="cd14014">
    <property type="entry name" value="STKc_PknB_like"/>
    <property type="match status" value="1"/>
</dbReference>
<keyword evidence="9" id="KW-0472">Membrane</keyword>
<dbReference type="InterPro" id="IPR000719">
    <property type="entry name" value="Prot_kinase_dom"/>
</dbReference>
<feature type="binding site" evidence="7">
    <location>
        <position position="38"/>
    </location>
    <ligand>
        <name>ATP</name>
        <dbReference type="ChEBI" id="CHEBI:30616"/>
    </ligand>
</feature>
<keyword evidence="9" id="KW-0812">Transmembrane</keyword>
<dbReference type="Gene3D" id="3.30.200.20">
    <property type="entry name" value="Phosphorylase Kinase, domain 1"/>
    <property type="match status" value="1"/>
</dbReference>
<dbReference type="InterPro" id="IPR011009">
    <property type="entry name" value="Kinase-like_dom_sf"/>
</dbReference>
<dbReference type="GO" id="GO:0004674">
    <property type="term" value="F:protein serine/threonine kinase activity"/>
    <property type="evidence" value="ECO:0007669"/>
    <property type="project" value="UniProtKB-KW"/>
</dbReference>
<evidence type="ECO:0000256" key="7">
    <source>
        <dbReference type="PROSITE-ProRule" id="PRU10141"/>
    </source>
</evidence>
<dbReference type="PROSITE" id="PS50011">
    <property type="entry name" value="PROTEIN_KINASE_DOM"/>
    <property type="match status" value="1"/>
</dbReference>
<keyword evidence="2" id="KW-0723">Serine/threonine-protein kinase</keyword>
<dbReference type="SMART" id="SM00220">
    <property type="entry name" value="S_TKc"/>
    <property type="match status" value="1"/>
</dbReference>
<evidence type="ECO:0000259" key="10">
    <source>
        <dbReference type="PROSITE" id="PS50011"/>
    </source>
</evidence>
<feature type="region of interest" description="Disordered" evidence="8">
    <location>
        <begin position="426"/>
        <end position="461"/>
    </location>
</feature>
<dbReference type="EMBL" id="QGTX01000001">
    <property type="protein sequence ID" value="PWW25086.1"/>
    <property type="molecule type" value="Genomic_DNA"/>
</dbReference>
<dbReference type="InterPro" id="IPR017441">
    <property type="entry name" value="Protein_kinase_ATP_BS"/>
</dbReference>
<proteinExistence type="predicted"/>